<proteinExistence type="predicted"/>
<reference evidence="4" key="1">
    <citation type="journal article" date="2017" name="Front. Plant Sci.">
        <title>Climate Clever Clovers: New Paradigm to Reduce the Environmental Footprint of Ruminants by Breeding Low Methanogenic Forages Utilizing Haplotype Variation.</title>
        <authorList>
            <person name="Kaur P."/>
            <person name="Appels R."/>
            <person name="Bayer P.E."/>
            <person name="Keeble-Gagnere G."/>
            <person name="Wang J."/>
            <person name="Hirakawa H."/>
            <person name="Shirasawa K."/>
            <person name="Vercoe P."/>
            <person name="Stefanova K."/>
            <person name="Durmic Z."/>
            <person name="Nichols P."/>
            <person name="Revell C."/>
            <person name="Isobe S.N."/>
            <person name="Edwards D."/>
            <person name="Erskine W."/>
        </authorList>
    </citation>
    <scope>NUCLEOTIDE SEQUENCE [LARGE SCALE GENOMIC DNA]</scope>
    <source>
        <strain evidence="4">cv. Daliak</strain>
    </source>
</reference>
<dbReference type="AlphaFoldDB" id="A0A2Z6MKG1"/>
<evidence type="ECO:0000313" key="3">
    <source>
        <dbReference type="EMBL" id="GAU32081.1"/>
    </source>
</evidence>
<organism evidence="3 4">
    <name type="scientific">Trifolium subterraneum</name>
    <name type="common">Subterranean clover</name>
    <dbReference type="NCBI Taxonomy" id="3900"/>
    <lineage>
        <taxon>Eukaryota</taxon>
        <taxon>Viridiplantae</taxon>
        <taxon>Streptophyta</taxon>
        <taxon>Embryophyta</taxon>
        <taxon>Tracheophyta</taxon>
        <taxon>Spermatophyta</taxon>
        <taxon>Magnoliopsida</taxon>
        <taxon>eudicotyledons</taxon>
        <taxon>Gunneridae</taxon>
        <taxon>Pentapetalae</taxon>
        <taxon>rosids</taxon>
        <taxon>fabids</taxon>
        <taxon>Fabales</taxon>
        <taxon>Fabaceae</taxon>
        <taxon>Papilionoideae</taxon>
        <taxon>50 kb inversion clade</taxon>
        <taxon>NPAAA clade</taxon>
        <taxon>Hologalegina</taxon>
        <taxon>IRL clade</taxon>
        <taxon>Trifolieae</taxon>
        <taxon>Trifolium</taxon>
    </lineage>
</organism>
<evidence type="ECO:0000256" key="1">
    <source>
        <dbReference type="SAM" id="MobiDB-lite"/>
    </source>
</evidence>
<feature type="compositionally biased region" description="Low complexity" evidence="1">
    <location>
        <begin position="29"/>
        <end position="39"/>
    </location>
</feature>
<name>A0A2Z6MKG1_TRISU</name>
<dbReference type="OrthoDB" id="1427152at2759"/>
<feature type="region of interest" description="Disordered" evidence="1">
    <location>
        <begin position="1"/>
        <end position="68"/>
    </location>
</feature>
<evidence type="ECO:0000259" key="2">
    <source>
        <dbReference type="Pfam" id="PF14111"/>
    </source>
</evidence>
<feature type="domain" description="DUF4283" evidence="2">
    <location>
        <begin position="117"/>
        <end position="198"/>
    </location>
</feature>
<accession>A0A2Z6MKG1</accession>
<dbReference type="PANTHER" id="PTHR33233">
    <property type="entry name" value="ENDONUCLEASE/EXONUCLEASE/PHOSPHATASE"/>
    <property type="match status" value="1"/>
</dbReference>
<keyword evidence="4" id="KW-1185">Reference proteome</keyword>
<dbReference type="Proteomes" id="UP000242715">
    <property type="component" value="Unassembled WGS sequence"/>
</dbReference>
<sequence>MRRGRGWPRKLVPPSPHRCTPNTPPAHSTPVQPVTTEPVVAEDEDADAIPRDETHVPPLDSDPDPTSDHTRKLWVDVLSGNRNSSNGLAMEFVSPNRIDGEIVVEIEDADVESEVKFWASSLIMYVLGGDLSMGAVKQFMIRHWNFVKLPDMFYNEEGYFILRFHSFKDKDFVLMQGPYTIRNIPMLLREWKPDFSLNKDMLHTLPIWVKLPQLPLYLWRGRSLSKIGSALGKPLVTDECTAHKFRVSYARMLIEMDVTQCLPHEITIRDSEGNTRKQLVEYEWKPLFCDKCQKIGHLCATDPPKKVHKQWQSKPVVVSEGNHNPPPLSPHEQELQPPVLAVLG</sequence>
<dbReference type="InterPro" id="IPR025558">
    <property type="entry name" value="DUF4283"/>
</dbReference>
<feature type="region of interest" description="Disordered" evidence="1">
    <location>
        <begin position="310"/>
        <end position="344"/>
    </location>
</feature>
<dbReference type="PANTHER" id="PTHR33233:SF17">
    <property type="entry name" value="DUF4283 DOMAIN-CONTAINING PROTEIN"/>
    <property type="match status" value="1"/>
</dbReference>
<dbReference type="EMBL" id="DF973479">
    <property type="protein sequence ID" value="GAU32081.1"/>
    <property type="molecule type" value="Genomic_DNA"/>
</dbReference>
<gene>
    <name evidence="3" type="ORF">TSUD_53490</name>
</gene>
<protein>
    <recommendedName>
        <fullName evidence="2">DUF4283 domain-containing protein</fullName>
    </recommendedName>
</protein>
<evidence type="ECO:0000313" key="4">
    <source>
        <dbReference type="Proteomes" id="UP000242715"/>
    </source>
</evidence>
<dbReference type="Pfam" id="PF14111">
    <property type="entry name" value="DUF4283"/>
    <property type="match status" value="1"/>
</dbReference>